<comment type="domain">
    <text evidence="32">Members of this family may change from a globular, soluble state to a state where the N-terminal domain is inserted into the membrane and functions as chloride channel. A conformation change of the N-terminal domain is thought to expose hydrophobic surfaces that trigger membrane insertion.</text>
</comment>
<evidence type="ECO:0000256" key="21">
    <source>
        <dbReference type="ARBA" id="ARBA00023303"/>
    </source>
</evidence>
<evidence type="ECO:0000256" key="30">
    <source>
        <dbReference type="ARBA" id="ARBA00063949"/>
    </source>
</evidence>
<feature type="region of interest" description="Disordered" evidence="33">
    <location>
        <begin position="1451"/>
        <end position="1501"/>
    </location>
</feature>
<evidence type="ECO:0000256" key="2">
    <source>
        <dbReference type="ARBA" id="ARBA00006636"/>
    </source>
</evidence>
<keyword evidence="15 32" id="KW-0406">Ion transport</keyword>
<evidence type="ECO:0000256" key="14">
    <source>
        <dbReference type="ARBA" id="ARBA00023002"/>
    </source>
</evidence>
<feature type="region of interest" description="Disordered" evidence="33">
    <location>
        <begin position="518"/>
        <end position="544"/>
    </location>
</feature>
<evidence type="ECO:0000256" key="20">
    <source>
        <dbReference type="ARBA" id="ARBA00023214"/>
    </source>
</evidence>
<evidence type="ECO:0000256" key="23">
    <source>
        <dbReference type="ARBA" id="ARBA00036755"/>
    </source>
</evidence>
<name>A0A556TUH0_BAGYA</name>
<dbReference type="FunFam" id="1.20.1050.10:FF:000001">
    <property type="entry name" value="Chloride intracellular channel 2"/>
    <property type="match status" value="1"/>
</dbReference>
<dbReference type="GO" id="GO:0005789">
    <property type="term" value="C:endoplasmic reticulum membrane"/>
    <property type="evidence" value="ECO:0007669"/>
    <property type="project" value="UniProtKB-SubCell"/>
</dbReference>
<dbReference type="SFLD" id="SFLDG00358">
    <property type="entry name" value="Main_(cytGST)"/>
    <property type="match status" value="1"/>
</dbReference>
<evidence type="ECO:0000256" key="4">
    <source>
        <dbReference type="ARBA" id="ARBA00022448"/>
    </source>
</evidence>
<keyword evidence="8" id="KW-0677">Repeat</keyword>
<evidence type="ECO:0000256" key="6">
    <source>
        <dbReference type="ARBA" id="ARBA00022553"/>
    </source>
</evidence>
<dbReference type="InterPro" id="IPR050301">
    <property type="entry name" value="NTE"/>
</dbReference>
<comment type="function">
    <text evidence="29">In the soluble state, catalyzes glutaredoxin-like thiol disulfide exchange reactions with reduced glutathione as electron donor. Displays weak glutathione peroxidase activity. Can insert into membranes and form chloride ion channels. Membrane insertion seems to be redox-regulated and may occur only under oxidizing conditions. Modulates the activity of RYR2 and inhibits calcium influx.</text>
</comment>
<dbReference type="InterPro" id="IPR056556">
    <property type="entry name" value="NTE1_P-loop_dom"/>
</dbReference>
<keyword evidence="7 32" id="KW-0812">Transmembrane</keyword>
<comment type="similarity">
    <text evidence="2">Belongs to the NTE family.</text>
</comment>
<evidence type="ECO:0000313" key="38">
    <source>
        <dbReference type="Proteomes" id="UP000319801"/>
    </source>
</evidence>
<feature type="transmembrane region" description="Helical" evidence="32">
    <location>
        <begin position="248"/>
        <end position="270"/>
    </location>
</feature>
<dbReference type="Pfam" id="PF13410">
    <property type="entry name" value="GST_C_2"/>
    <property type="match status" value="1"/>
</dbReference>
<evidence type="ECO:0000256" key="1">
    <source>
        <dbReference type="ARBA" id="ARBA00004643"/>
    </source>
</evidence>
<feature type="active site" description="Proton acceptor" evidence="31">
    <location>
        <position position="1245"/>
    </location>
</feature>
<dbReference type="SUPFAM" id="SSF52151">
    <property type="entry name" value="FabD/lysophospholipase-like"/>
    <property type="match status" value="1"/>
</dbReference>
<dbReference type="GO" id="GO:0016042">
    <property type="term" value="P:lipid catabolic process"/>
    <property type="evidence" value="ECO:0007669"/>
    <property type="project" value="UniProtKB-UniRule"/>
</dbReference>
<comment type="catalytic activity">
    <reaction evidence="23">
        <text>cumene hydroperoxide + 2 glutathione = 2-phenylpropan-2-ol + glutathione disulfide + H2O</text>
        <dbReference type="Rhea" id="RHEA:69651"/>
        <dbReference type="ChEBI" id="CHEBI:15377"/>
        <dbReference type="ChEBI" id="CHEBI:57925"/>
        <dbReference type="ChEBI" id="CHEBI:58297"/>
        <dbReference type="ChEBI" id="CHEBI:78673"/>
        <dbReference type="ChEBI" id="CHEBI:131607"/>
    </reaction>
    <physiologicalReaction direction="left-to-right" evidence="23">
        <dbReference type="Rhea" id="RHEA:69652"/>
    </physiologicalReaction>
</comment>
<keyword evidence="10" id="KW-0256">Endoplasmic reticulum</keyword>
<evidence type="ECO:0000256" key="22">
    <source>
        <dbReference type="ARBA" id="ARBA00024167"/>
    </source>
</evidence>
<dbReference type="OrthoDB" id="421051at2759"/>
<feature type="active site" description="Nucleophile" evidence="31">
    <location>
        <position position="1125"/>
    </location>
</feature>
<evidence type="ECO:0000256" key="3">
    <source>
        <dbReference type="ARBA" id="ARBA00007655"/>
    </source>
</evidence>
<evidence type="ECO:0000313" key="37">
    <source>
        <dbReference type="EMBL" id="TSK72066.1"/>
    </source>
</evidence>
<comment type="subcellular location">
    <subcellularLocation>
        <location evidence="1">Endoplasmic reticulum membrane</location>
        <topology evidence="1">Single-pass type III membrane protein</topology>
    </subcellularLocation>
    <subcellularLocation>
        <location evidence="32">Membrane</location>
        <topology evidence="32">Single-pass membrane protein</topology>
    </subcellularLocation>
    <subcellularLocation>
        <location evidence="32">Cytoplasm</location>
    </subcellularLocation>
</comment>
<dbReference type="PANTHER" id="PTHR14226:SF23">
    <property type="entry name" value="PATATIN-LIKE PHOSPHOLIPASE DOMAIN-CONTAINING PROTEIN 7"/>
    <property type="match status" value="1"/>
</dbReference>
<dbReference type="SUPFAM" id="SSF52833">
    <property type="entry name" value="Thioredoxin-like"/>
    <property type="match status" value="1"/>
</dbReference>
<keyword evidence="19 32" id="KW-0869">Chloride channel</keyword>
<keyword evidence="13 32" id="KW-1133">Transmembrane helix</keyword>
<sequence>MAEAPKIELFIKASDDGEGVGNCPFCQRLFMILWLKGVNFTLTTVDMKRAPEVLKDLAPGSQPPFLLYNGEVRTDTNKIEEFLEEILAPPKYPKLCCRYKESNSAGDDIFHKFSAYIKNPNPGLNEKLEKNFLKSLMKLDQYLLTPVQSELDKNPNLTQSSRNYLDGDSLTLADCNLLPKLHIVKVVCRKYRDFGIPSALTGLTKYLEKAYQRDEFRYTCPNDVMSAGIDIRARLQQFMEERMQTTMLTGMLIGAVVAVCLIGISVLFLYRRYKLQSAPRYRFRKRDKVLFYGRKIMRKVQTLSSTPVSTSVSRHRSRKRPKVLSIARRILRIKKEPPTLQPKEPPPSLLEADLTEFDVQNSNLPSEVLYMLKNVSRVLGHFEKPLFLELCRHMVFIELQEGEGLFKPGDNDDSIYVVQDGRLELYIRENDGTEPVLKNVLPGDSVHSLLSILDIITGYPAPYKTVSARAAARSTILRLPASAFESVFEKYPETLVRVIQERQAVPLTAVNSVIAEGSPSRVPRKPNFYTPSDEDYGQGHGGKPASLENLSIGIRKPRSVSAPVDSTGVAGNDLYMDSERTRMTKDDPLPSSVHFKSILKKTVTMQQAPSAVYHYTDSGVSSDVPPSKVGSIFQAAKKDLLGIIQLQDPSLLEGRVTLHQVKAGAVVARQGDQRMIGREEETCLFVTHPGELVGQLAVLTGEPLIFSVRAQRDCTFLSISKTHFYEIMRAEPSVVLNVAHTVVRRMSPFVRQIDFALDWMAVEAGRAVYRQGDKSDSTFIVLSGRLRSVILKEDGKKELTGEYGRGDLIGVVETLSHQNRATTVHAVRDSELAKLPEGALSSIKRRFPQVVTRLIHLLGQKILQQVNMPLTARSLSLHTPNSKWDAGNPASNLSTVAVLPVSEEVPLTAFTLELQHSLLAIGPTLLLNSDIIKQRLGSAALDSVHEYRLSSWLGQQEDIHRIVLYQTDISLTPWTQRCIRQADCIIIVGLGEQDPAVGELERMLEGSAVRAQKQLVLLHREDGPPPKGTAEWLNMRSWISRHLHLSCPRRVFSKRSLPKLREMYQRVFQKPADRHSDFSRLARVLTGNAIALVLGGGGARGCSQVGVLRALQESGIPVDLVGGTSIGSMMGALYAEERSYSRTRIRAREWAMEMTSVFKKILDLTYPITSMFSGAAFNSSIHGVFKNKQIEDLWIPYFNITTDITASTMRVHTDGSLWRYVRSSMSLSGYLPPLCDPKDGHLLMDGGYINNLPADVARSMGAKVVIAIDVGSQDETNLTNYGDALSGWWLLWKRLNPLAEKVKVLNMAEIQTRLAYVCCVRQLESVKNSDYCEYIRPPIDRYRTLEFGKFDEIAEVGYLHGKTVFDVWCRSGVVEKMLKDIRQEEFHNTHSKNMVTCPNASFTDLAEIVSRIEPVKQALMDEESDYHTDYEEELMGGVLSDMELSNYCSEHTEEELTADTDEELDSGYNPLHSEDSSGVFSSPPLHTTSPNDSLTVRARKV</sequence>
<comment type="catalytic activity">
    <reaction evidence="22">
        <text>chloride(in) = chloride(out)</text>
        <dbReference type="Rhea" id="RHEA:29823"/>
        <dbReference type="ChEBI" id="CHEBI:17996"/>
    </reaction>
</comment>
<evidence type="ECO:0000256" key="7">
    <source>
        <dbReference type="ARBA" id="ARBA00022692"/>
    </source>
</evidence>
<keyword evidence="11 32" id="KW-0851">Voltage-gated channel</keyword>
<keyword evidence="21 32" id="KW-0407">Ion channel</keyword>
<evidence type="ECO:0000256" key="18">
    <source>
        <dbReference type="ARBA" id="ARBA00023157"/>
    </source>
</evidence>
<evidence type="ECO:0000256" key="19">
    <source>
        <dbReference type="ARBA" id="ARBA00023173"/>
    </source>
</evidence>
<dbReference type="Gene3D" id="3.40.30.10">
    <property type="entry name" value="Glutaredoxin"/>
    <property type="match status" value="1"/>
</dbReference>
<dbReference type="InterPro" id="IPR002946">
    <property type="entry name" value="CLIC"/>
</dbReference>
<evidence type="ECO:0000259" key="34">
    <source>
        <dbReference type="PROSITE" id="PS50042"/>
    </source>
</evidence>
<comment type="catalytic activity">
    <reaction evidence="26">
        <text>a 1-acyl-sn-glycero-3-phosphocholine + H2O = sn-glycerol 3-phosphocholine + a fatty acid + H(+)</text>
        <dbReference type="Rhea" id="RHEA:15177"/>
        <dbReference type="ChEBI" id="CHEBI:15377"/>
        <dbReference type="ChEBI" id="CHEBI:15378"/>
        <dbReference type="ChEBI" id="CHEBI:16870"/>
        <dbReference type="ChEBI" id="CHEBI:28868"/>
        <dbReference type="ChEBI" id="CHEBI:58168"/>
        <dbReference type="EC" id="3.1.1.5"/>
    </reaction>
    <physiologicalReaction direction="left-to-right" evidence="26">
        <dbReference type="Rhea" id="RHEA:15178"/>
    </physiologicalReaction>
</comment>
<evidence type="ECO:0000256" key="8">
    <source>
        <dbReference type="ARBA" id="ARBA00022737"/>
    </source>
</evidence>
<evidence type="ECO:0000259" key="35">
    <source>
        <dbReference type="PROSITE" id="PS50405"/>
    </source>
</evidence>
<keyword evidence="20 32" id="KW-0868">Chloride</keyword>
<dbReference type="Pfam" id="PF00027">
    <property type="entry name" value="cNMP_binding"/>
    <property type="match status" value="3"/>
</dbReference>
<dbReference type="Gene3D" id="2.60.120.10">
    <property type="entry name" value="Jelly Rolls"/>
    <property type="match status" value="3"/>
</dbReference>
<evidence type="ECO:0000256" key="25">
    <source>
        <dbReference type="ARBA" id="ARBA00048133"/>
    </source>
</evidence>
<evidence type="ECO:0000256" key="28">
    <source>
        <dbReference type="ARBA" id="ARBA00049530"/>
    </source>
</evidence>
<evidence type="ECO:0000256" key="27">
    <source>
        <dbReference type="ARBA" id="ARBA00048656"/>
    </source>
</evidence>
<evidence type="ECO:0000256" key="31">
    <source>
        <dbReference type="PROSITE-ProRule" id="PRU01161"/>
    </source>
</evidence>
<evidence type="ECO:0000256" key="15">
    <source>
        <dbReference type="ARBA" id="ARBA00023065"/>
    </source>
</evidence>
<dbReference type="PROSITE" id="PS50405">
    <property type="entry name" value="GST_CTER"/>
    <property type="match status" value="1"/>
</dbReference>
<protein>
    <recommendedName>
        <fullName evidence="32">Chloride intracellular channel protein</fullName>
    </recommendedName>
</protein>
<dbReference type="FunFam" id="2.60.120.10:FF:000022">
    <property type="entry name" value="Patatin like phospholipase domain containing 7"/>
    <property type="match status" value="1"/>
</dbReference>
<evidence type="ECO:0000256" key="26">
    <source>
        <dbReference type="ARBA" id="ARBA00048454"/>
    </source>
</evidence>
<evidence type="ECO:0000256" key="10">
    <source>
        <dbReference type="ARBA" id="ARBA00022824"/>
    </source>
</evidence>
<evidence type="ECO:0000256" key="11">
    <source>
        <dbReference type="ARBA" id="ARBA00022882"/>
    </source>
</evidence>
<feature type="short sequence motif" description="GXGXXG" evidence="31">
    <location>
        <begin position="1096"/>
        <end position="1101"/>
    </location>
</feature>
<keyword evidence="18" id="KW-1015">Disulfide bond</keyword>
<keyword evidence="5 32" id="KW-0963">Cytoplasm</keyword>
<accession>A0A556TUH0</accession>
<reference evidence="37 38" key="1">
    <citation type="journal article" date="2019" name="Genome Biol. Evol.">
        <title>Whole-Genome Sequencing of the Giant Devil Catfish, Bagarius yarrelli.</title>
        <authorList>
            <person name="Jiang W."/>
            <person name="Lv Y."/>
            <person name="Cheng L."/>
            <person name="Yang K."/>
            <person name="Chao B."/>
            <person name="Wang X."/>
            <person name="Li Y."/>
            <person name="Pan X."/>
            <person name="You X."/>
            <person name="Zhang Y."/>
            <person name="Yang J."/>
            <person name="Li J."/>
            <person name="Zhang X."/>
            <person name="Liu S."/>
            <person name="Sun C."/>
            <person name="Yang J."/>
            <person name="Shi Q."/>
        </authorList>
    </citation>
    <scope>NUCLEOTIDE SEQUENCE [LARGE SCALE GENOMIC DNA]</scope>
    <source>
        <strain evidence="37">JWS20170419001</strain>
        <tissue evidence="37">Muscle</tissue>
    </source>
</reference>
<dbReference type="FunFam" id="3.40.30.10:FF:000069">
    <property type="entry name" value="Chloride intracellular channel 2"/>
    <property type="match status" value="1"/>
</dbReference>
<feature type="compositionally biased region" description="Acidic residues" evidence="33">
    <location>
        <begin position="1452"/>
        <end position="1465"/>
    </location>
</feature>
<dbReference type="GO" id="GO:0016491">
    <property type="term" value="F:oxidoreductase activity"/>
    <property type="evidence" value="ECO:0007669"/>
    <property type="project" value="UniProtKB-KW"/>
</dbReference>
<evidence type="ECO:0000256" key="32">
    <source>
        <dbReference type="RuleBase" id="RU362009"/>
    </source>
</evidence>
<comment type="catalytic activity">
    <reaction evidence="27">
        <text>1-hexadecanoyl-sn-glycero-3-phosphocholine + H2O = sn-glycerol 3-phosphocholine + hexadecanoate + H(+)</text>
        <dbReference type="Rhea" id="RHEA:40435"/>
        <dbReference type="ChEBI" id="CHEBI:7896"/>
        <dbReference type="ChEBI" id="CHEBI:15377"/>
        <dbReference type="ChEBI" id="CHEBI:15378"/>
        <dbReference type="ChEBI" id="CHEBI:16870"/>
        <dbReference type="ChEBI" id="CHEBI:72998"/>
    </reaction>
    <physiologicalReaction direction="left-to-right" evidence="27">
        <dbReference type="Rhea" id="RHEA:40436"/>
    </physiologicalReaction>
</comment>
<dbReference type="InterPro" id="IPR002641">
    <property type="entry name" value="PNPLA_dom"/>
</dbReference>
<dbReference type="PRINTS" id="PR01263">
    <property type="entry name" value="INTCLCHANNEL"/>
</dbReference>
<evidence type="ECO:0000256" key="17">
    <source>
        <dbReference type="ARBA" id="ARBA00023136"/>
    </source>
</evidence>
<feature type="domain" description="GST C-terminal" evidence="35">
    <location>
        <begin position="92"/>
        <end position="235"/>
    </location>
</feature>
<evidence type="ECO:0000256" key="16">
    <source>
        <dbReference type="ARBA" id="ARBA00023098"/>
    </source>
</evidence>
<dbReference type="FunFam" id="2.60.120.10:FF:000010">
    <property type="entry name" value="neuropathy target esterase isoform X1"/>
    <property type="match status" value="1"/>
</dbReference>
<dbReference type="InterPro" id="IPR036249">
    <property type="entry name" value="Thioredoxin-like_sf"/>
</dbReference>
<dbReference type="SMART" id="SM00100">
    <property type="entry name" value="cNMP"/>
    <property type="match status" value="3"/>
</dbReference>
<dbReference type="PROSITE" id="PS51635">
    <property type="entry name" value="PNPLA"/>
    <property type="match status" value="1"/>
</dbReference>
<dbReference type="PROSITE" id="PS50042">
    <property type="entry name" value="CNMP_BINDING_3"/>
    <property type="match status" value="3"/>
</dbReference>
<keyword evidence="4 32" id="KW-0813">Transport</keyword>
<dbReference type="InterPro" id="IPR016035">
    <property type="entry name" value="Acyl_Trfase/lysoPLipase"/>
</dbReference>
<feature type="domain" description="Cyclic nucleotide-binding" evidence="34">
    <location>
        <begin position="657"/>
        <end position="728"/>
    </location>
</feature>
<dbReference type="InterPro" id="IPR018490">
    <property type="entry name" value="cNMP-bd_dom_sf"/>
</dbReference>
<feature type="compositionally biased region" description="Polar residues" evidence="33">
    <location>
        <begin position="1476"/>
        <end position="1494"/>
    </location>
</feature>
<organism evidence="37 38">
    <name type="scientific">Bagarius yarrelli</name>
    <name type="common">Goonch</name>
    <name type="synonym">Bagrus yarrelli</name>
    <dbReference type="NCBI Taxonomy" id="175774"/>
    <lineage>
        <taxon>Eukaryota</taxon>
        <taxon>Metazoa</taxon>
        <taxon>Chordata</taxon>
        <taxon>Craniata</taxon>
        <taxon>Vertebrata</taxon>
        <taxon>Euteleostomi</taxon>
        <taxon>Actinopterygii</taxon>
        <taxon>Neopterygii</taxon>
        <taxon>Teleostei</taxon>
        <taxon>Ostariophysi</taxon>
        <taxon>Siluriformes</taxon>
        <taxon>Sisoridae</taxon>
        <taxon>Sisorinae</taxon>
        <taxon>Bagarius</taxon>
    </lineage>
</organism>
<comment type="subunit">
    <text evidence="30">Monomer. Interacts with TRAPPC2 and RYR2.</text>
</comment>
<dbReference type="InterPro" id="IPR014710">
    <property type="entry name" value="RmlC-like_jellyroll"/>
</dbReference>
<feature type="short sequence motif" description="GXSXG" evidence="31">
    <location>
        <begin position="1123"/>
        <end position="1127"/>
    </location>
</feature>
<comment type="caution">
    <text evidence="37">The sequence shown here is derived from an EMBL/GenBank/DDBJ whole genome shotgun (WGS) entry which is preliminary data.</text>
</comment>
<comment type="catalytic activity">
    <reaction evidence="25">
        <text>1-hexadecanoyl-sn-glycero-3-phosphate + H2O = sn-glycerol 3-phosphate + hexadecanoate + H(+)</text>
        <dbReference type="Rhea" id="RHEA:49092"/>
        <dbReference type="ChEBI" id="CHEBI:7896"/>
        <dbReference type="ChEBI" id="CHEBI:15377"/>
        <dbReference type="ChEBI" id="CHEBI:15378"/>
        <dbReference type="ChEBI" id="CHEBI:57518"/>
        <dbReference type="ChEBI" id="CHEBI:57597"/>
    </reaction>
    <physiologicalReaction direction="left-to-right" evidence="25">
        <dbReference type="Rhea" id="RHEA:49093"/>
    </physiologicalReaction>
</comment>
<dbReference type="Proteomes" id="UP000319801">
    <property type="component" value="Unassembled WGS sequence"/>
</dbReference>
<dbReference type="EMBL" id="VCAZ01000019">
    <property type="protein sequence ID" value="TSK72066.1"/>
    <property type="molecule type" value="Genomic_DNA"/>
</dbReference>
<dbReference type="FunFam" id="2.60.120.10:FF:000012">
    <property type="entry name" value="neuropathy target esterase isoform X2"/>
    <property type="match status" value="1"/>
</dbReference>
<dbReference type="GO" id="GO:0034707">
    <property type="term" value="C:chloride channel complex"/>
    <property type="evidence" value="ECO:0007669"/>
    <property type="project" value="UniProtKB-KW"/>
</dbReference>
<feature type="short sequence motif" description="DGA/G" evidence="31">
    <location>
        <begin position="1245"/>
        <end position="1247"/>
    </location>
</feature>
<dbReference type="Pfam" id="PF01734">
    <property type="entry name" value="Patatin"/>
    <property type="match status" value="1"/>
</dbReference>
<proteinExistence type="inferred from homology"/>
<evidence type="ECO:0000256" key="12">
    <source>
        <dbReference type="ARBA" id="ARBA00022963"/>
    </source>
</evidence>
<dbReference type="SFLD" id="SFLDS00019">
    <property type="entry name" value="Glutathione_Transferase_(cytos"/>
    <property type="match status" value="1"/>
</dbReference>
<feature type="domain" description="Cyclic nucleotide-binding" evidence="34">
    <location>
        <begin position="378"/>
        <end position="505"/>
    </location>
</feature>
<dbReference type="Pfam" id="PF24179">
    <property type="entry name" value="NTE_Ploop"/>
    <property type="match status" value="1"/>
</dbReference>
<keyword evidence="17 32" id="KW-0472">Membrane</keyword>
<evidence type="ECO:0000256" key="33">
    <source>
        <dbReference type="SAM" id="MobiDB-lite"/>
    </source>
</evidence>
<dbReference type="InterPro" id="IPR010987">
    <property type="entry name" value="Glutathione-S-Trfase_C-like"/>
</dbReference>
<dbReference type="InterPro" id="IPR000595">
    <property type="entry name" value="cNMP-bd_dom"/>
</dbReference>
<dbReference type="GO" id="GO:0005254">
    <property type="term" value="F:chloride channel activity"/>
    <property type="evidence" value="ECO:0007669"/>
    <property type="project" value="UniProtKB-KW"/>
</dbReference>
<dbReference type="InterPro" id="IPR053823">
    <property type="entry name" value="CLIC_N"/>
</dbReference>
<evidence type="ECO:0000259" key="36">
    <source>
        <dbReference type="PROSITE" id="PS51635"/>
    </source>
</evidence>
<keyword evidence="12 31" id="KW-0442">Lipid degradation</keyword>
<feature type="domain" description="Cyclic nucleotide-binding" evidence="34">
    <location>
        <begin position="756"/>
        <end position="861"/>
    </location>
</feature>
<dbReference type="CDD" id="cd07225">
    <property type="entry name" value="Pat_PNPLA6_PNPLA7"/>
    <property type="match status" value="1"/>
</dbReference>
<evidence type="ECO:0000256" key="24">
    <source>
        <dbReference type="ARBA" id="ARBA00047314"/>
    </source>
</evidence>
<dbReference type="InterPro" id="IPR036282">
    <property type="entry name" value="Glutathione-S-Trfase_C_sf"/>
</dbReference>
<dbReference type="Gene3D" id="1.20.1050.10">
    <property type="match status" value="1"/>
</dbReference>
<dbReference type="SUPFAM" id="SSF47616">
    <property type="entry name" value="GST C-terminal domain-like"/>
    <property type="match status" value="1"/>
</dbReference>
<dbReference type="CDD" id="cd03061">
    <property type="entry name" value="GST_N_CLIC"/>
    <property type="match status" value="1"/>
</dbReference>
<feature type="domain" description="PNPLA" evidence="36">
    <location>
        <begin position="1092"/>
        <end position="1258"/>
    </location>
</feature>
<dbReference type="Gene3D" id="3.40.1090.10">
    <property type="entry name" value="Cytosolic phospholipase A2 catalytic domain"/>
    <property type="match status" value="1"/>
</dbReference>
<dbReference type="Pfam" id="PF22441">
    <property type="entry name" value="CLIC-like_N"/>
    <property type="match status" value="1"/>
</dbReference>
<keyword evidence="38" id="KW-1185">Reference proteome</keyword>
<comment type="catalytic activity">
    <reaction evidence="24">
        <text>1-(9Z-octadecenoyl)-sn-glycero-3-phosphocholine + H2O = sn-glycerol 3-phosphocholine + (9Z)-octadecenoate + H(+)</text>
        <dbReference type="Rhea" id="RHEA:40807"/>
        <dbReference type="ChEBI" id="CHEBI:15377"/>
        <dbReference type="ChEBI" id="CHEBI:15378"/>
        <dbReference type="ChEBI" id="CHEBI:16870"/>
        <dbReference type="ChEBI" id="CHEBI:28610"/>
        <dbReference type="ChEBI" id="CHEBI:30823"/>
    </reaction>
    <physiologicalReaction direction="left-to-right" evidence="24">
        <dbReference type="Rhea" id="RHEA:40808"/>
    </physiologicalReaction>
</comment>
<keyword evidence="16 31" id="KW-0443">Lipid metabolism</keyword>
<dbReference type="PANTHER" id="PTHR14226">
    <property type="entry name" value="NEUROPATHY TARGET ESTERASE/SWISS CHEESE D.MELANOGASTER"/>
    <property type="match status" value="1"/>
</dbReference>
<evidence type="ECO:0000256" key="9">
    <source>
        <dbReference type="ARBA" id="ARBA00022801"/>
    </source>
</evidence>
<dbReference type="FunFam" id="3.40.1090.10:FF:000001">
    <property type="entry name" value="neuropathy target esterase isoform X2"/>
    <property type="match status" value="1"/>
</dbReference>
<gene>
    <name evidence="37" type="ORF">Baya_3050</name>
</gene>
<keyword evidence="6" id="KW-0597">Phosphoprotein</keyword>
<comment type="similarity">
    <text evidence="3 32">Belongs to the chloride channel CLIC family.</text>
</comment>
<evidence type="ECO:0000256" key="29">
    <source>
        <dbReference type="ARBA" id="ARBA00055840"/>
    </source>
</evidence>
<keyword evidence="14" id="KW-0560">Oxidoreductase</keyword>
<evidence type="ECO:0000256" key="13">
    <source>
        <dbReference type="ARBA" id="ARBA00022989"/>
    </source>
</evidence>
<dbReference type="CDD" id="cd00038">
    <property type="entry name" value="CAP_ED"/>
    <property type="match status" value="3"/>
</dbReference>
<evidence type="ECO:0000256" key="5">
    <source>
        <dbReference type="ARBA" id="ARBA00022490"/>
    </source>
</evidence>
<dbReference type="InterPro" id="IPR040079">
    <property type="entry name" value="Glutathione_S-Trfase"/>
</dbReference>
<comment type="catalytic activity">
    <reaction evidence="28">
        <text>tert-butyl hydroperoxide + 2 glutathione = tert-butanol + glutathione disulfide + H2O</text>
        <dbReference type="Rhea" id="RHEA:69412"/>
        <dbReference type="ChEBI" id="CHEBI:15377"/>
        <dbReference type="ChEBI" id="CHEBI:45895"/>
        <dbReference type="ChEBI" id="CHEBI:57925"/>
        <dbReference type="ChEBI" id="CHEBI:58297"/>
        <dbReference type="ChEBI" id="CHEBI:64090"/>
    </reaction>
    <physiologicalReaction direction="left-to-right" evidence="28">
        <dbReference type="Rhea" id="RHEA:69413"/>
    </physiologicalReaction>
</comment>
<dbReference type="GO" id="GO:0004622">
    <property type="term" value="F:phosphatidylcholine lysophospholipase activity"/>
    <property type="evidence" value="ECO:0007669"/>
    <property type="project" value="UniProtKB-EC"/>
</dbReference>
<dbReference type="SUPFAM" id="SSF51206">
    <property type="entry name" value="cAMP-binding domain-like"/>
    <property type="match status" value="3"/>
</dbReference>
<keyword evidence="9 31" id="KW-0378">Hydrolase</keyword>